<dbReference type="GO" id="GO:0051603">
    <property type="term" value="P:proteolysis involved in protein catabolic process"/>
    <property type="evidence" value="ECO:0007669"/>
    <property type="project" value="TreeGrafter"/>
</dbReference>
<evidence type="ECO:0000313" key="8">
    <source>
        <dbReference type="EMBL" id="AKJ96175.1"/>
    </source>
</evidence>
<name>A0A0G3G4L2_9GAMM</name>
<evidence type="ECO:0000256" key="6">
    <source>
        <dbReference type="RuleBase" id="RU003983"/>
    </source>
</evidence>
<protein>
    <submittedName>
        <fullName evidence="8">Peptidase M48 Ste24p</fullName>
    </submittedName>
</protein>
<sequence>MRALSKSWRTARGRLASLFLTVLVAAGLAVAIPGCTTNPVTGRSQLMLVSENQAIDASRSAYVEMLAPAREEGRINADPAMTARVQGITEKVVAQAVKYRPETADWDWEIAVIKAPDTVNAFAMAGGKMAIYSGIIEQLELTDDELAQIIGHEIAHALSAHTAEKMSVALASNLALTGYALSGDRSQVALTGAALGAVLAVQLPHSRGMESEADRIGIELAARAGYNPDAAASLWRKMAAQANGGQPEFLSTHPAPDSRQRELTRLADQYRPLYDEARRGSVPTHPVN</sequence>
<organism evidence="8 9">
    <name type="scientific">Thioalkalivibrio versutus</name>
    <dbReference type="NCBI Taxonomy" id="106634"/>
    <lineage>
        <taxon>Bacteria</taxon>
        <taxon>Pseudomonadati</taxon>
        <taxon>Pseudomonadota</taxon>
        <taxon>Gammaproteobacteria</taxon>
        <taxon>Chromatiales</taxon>
        <taxon>Ectothiorhodospiraceae</taxon>
        <taxon>Thioalkalivibrio</taxon>
    </lineage>
</organism>
<keyword evidence="3 6" id="KW-0378">Hydrolase</keyword>
<evidence type="ECO:0000256" key="1">
    <source>
        <dbReference type="ARBA" id="ARBA00022670"/>
    </source>
</evidence>
<reference evidence="8 9" key="1">
    <citation type="submission" date="2015-04" db="EMBL/GenBank/DDBJ databases">
        <title>Complete Sequence for the Genome of the Thioalkalivibrio versutus D301.</title>
        <authorList>
            <person name="Mu T."/>
            <person name="Zhou J."/>
            <person name="Xu X."/>
        </authorList>
    </citation>
    <scope>NUCLEOTIDE SEQUENCE [LARGE SCALE GENOMIC DNA]</scope>
    <source>
        <strain evidence="8 9">D301</strain>
    </source>
</reference>
<evidence type="ECO:0000256" key="5">
    <source>
        <dbReference type="ARBA" id="ARBA00023049"/>
    </source>
</evidence>
<comment type="cofactor">
    <cofactor evidence="6">
        <name>Zn(2+)</name>
        <dbReference type="ChEBI" id="CHEBI:29105"/>
    </cofactor>
    <text evidence="6">Binds 1 zinc ion per subunit.</text>
</comment>
<dbReference type="RefSeq" id="WP_047251758.1">
    <property type="nucleotide sequence ID" value="NZ_CP011367.1"/>
</dbReference>
<keyword evidence="2" id="KW-0479">Metal-binding</keyword>
<dbReference type="OrthoDB" id="9810445at2"/>
<dbReference type="GO" id="GO:0016020">
    <property type="term" value="C:membrane"/>
    <property type="evidence" value="ECO:0007669"/>
    <property type="project" value="TreeGrafter"/>
</dbReference>
<dbReference type="CDD" id="cd07331">
    <property type="entry name" value="M48C_Oma1_like"/>
    <property type="match status" value="1"/>
</dbReference>
<dbReference type="PATRIC" id="fig|106634.4.peg.2600"/>
<keyword evidence="5 6" id="KW-0482">Metalloprotease</keyword>
<dbReference type="PANTHER" id="PTHR22726">
    <property type="entry name" value="METALLOENDOPEPTIDASE OMA1"/>
    <property type="match status" value="1"/>
</dbReference>
<dbReference type="InterPro" id="IPR051156">
    <property type="entry name" value="Mito/Outer_Membr_Metalloprot"/>
</dbReference>
<dbReference type="GO" id="GO:0004222">
    <property type="term" value="F:metalloendopeptidase activity"/>
    <property type="evidence" value="ECO:0007669"/>
    <property type="project" value="InterPro"/>
</dbReference>
<dbReference type="InterPro" id="IPR001915">
    <property type="entry name" value="Peptidase_M48"/>
</dbReference>
<evidence type="ECO:0000256" key="4">
    <source>
        <dbReference type="ARBA" id="ARBA00022833"/>
    </source>
</evidence>
<dbReference type="GO" id="GO:0046872">
    <property type="term" value="F:metal ion binding"/>
    <property type="evidence" value="ECO:0007669"/>
    <property type="project" value="UniProtKB-KW"/>
</dbReference>
<accession>A0A0G3G4L2</accession>
<evidence type="ECO:0000256" key="2">
    <source>
        <dbReference type="ARBA" id="ARBA00022723"/>
    </source>
</evidence>
<dbReference type="AlphaFoldDB" id="A0A0G3G4L2"/>
<dbReference type="KEGG" id="tvr:TVD_12760"/>
<comment type="similarity">
    <text evidence="6">Belongs to the peptidase M48 family.</text>
</comment>
<feature type="domain" description="Peptidase M48" evidence="7">
    <location>
        <begin position="81"/>
        <end position="265"/>
    </location>
</feature>
<keyword evidence="9" id="KW-1185">Reference proteome</keyword>
<dbReference type="Gene3D" id="3.30.2010.10">
    <property type="entry name" value="Metalloproteases ('zincins'), catalytic domain"/>
    <property type="match status" value="1"/>
</dbReference>
<evidence type="ECO:0000256" key="3">
    <source>
        <dbReference type="ARBA" id="ARBA00022801"/>
    </source>
</evidence>
<dbReference type="PANTHER" id="PTHR22726:SF1">
    <property type="entry name" value="METALLOENDOPEPTIDASE OMA1, MITOCHONDRIAL"/>
    <property type="match status" value="1"/>
</dbReference>
<dbReference type="Proteomes" id="UP000064201">
    <property type="component" value="Chromosome"/>
</dbReference>
<keyword evidence="4 6" id="KW-0862">Zinc</keyword>
<evidence type="ECO:0000313" key="9">
    <source>
        <dbReference type="Proteomes" id="UP000064201"/>
    </source>
</evidence>
<dbReference type="STRING" id="106634.TVD_12760"/>
<dbReference type="Pfam" id="PF01435">
    <property type="entry name" value="Peptidase_M48"/>
    <property type="match status" value="1"/>
</dbReference>
<proteinExistence type="inferred from homology"/>
<evidence type="ECO:0000259" key="7">
    <source>
        <dbReference type="Pfam" id="PF01435"/>
    </source>
</evidence>
<keyword evidence="1 6" id="KW-0645">Protease</keyword>
<dbReference type="EMBL" id="CP011367">
    <property type="protein sequence ID" value="AKJ96175.1"/>
    <property type="molecule type" value="Genomic_DNA"/>
</dbReference>
<gene>
    <name evidence="8" type="ORF">TVD_12760</name>
</gene>